<evidence type="ECO:0000313" key="12">
    <source>
        <dbReference type="EMBL" id="KAJ1974563.1"/>
    </source>
</evidence>
<reference evidence="12" key="1">
    <citation type="submission" date="2022-07" db="EMBL/GenBank/DDBJ databases">
        <title>Phylogenomic reconstructions and comparative analyses of Kickxellomycotina fungi.</title>
        <authorList>
            <person name="Reynolds N.K."/>
            <person name="Stajich J.E."/>
            <person name="Barry K."/>
            <person name="Grigoriev I.V."/>
            <person name="Crous P."/>
            <person name="Smith M.E."/>
        </authorList>
    </citation>
    <scope>NUCLEOTIDE SEQUENCE</scope>
    <source>
        <strain evidence="12">RSA 567</strain>
    </source>
</reference>
<keyword evidence="7" id="KW-0446">Lipid-binding</keyword>
<organism evidence="12 13">
    <name type="scientific">Dimargaris verticillata</name>
    <dbReference type="NCBI Taxonomy" id="2761393"/>
    <lineage>
        <taxon>Eukaryota</taxon>
        <taxon>Fungi</taxon>
        <taxon>Fungi incertae sedis</taxon>
        <taxon>Zoopagomycota</taxon>
        <taxon>Kickxellomycotina</taxon>
        <taxon>Dimargaritomycetes</taxon>
        <taxon>Dimargaritales</taxon>
        <taxon>Dimargaritaceae</taxon>
        <taxon>Dimargaris</taxon>
    </lineage>
</organism>
<gene>
    <name evidence="12" type="ORF">H4R34_004673</name>
</gene>
<evidence type="ECO:0000256" key="2">
    <source>
        <dbReference type="ARBA" id="ARBA00022448"/>
    </source>
</evidence>
<evidence type="ECO:0000313" key="13">
    <source>
        <dbReference type="Proteomes" id="UP001151582"/>
    </source>
</evidence>
<proteinExistence type="predicted"/>
<dbReference type="InterPro" id="IPR058801">
    <property type="entry name" value="PDZD8_N"/>
</dbReference>
<evidence type="ECO:0000256" key="9">
    <source>
        <dbReference type="SAM" id="MobiDB-lite"/>
    </source>
</evidence>
<evidence type="ECO:0000256" key="7">
    <source>
        <dbReference type="ARBA" id="ARBA00023121"/>
    </source>
</evidence>
<feature type="compositionally biased region" description="Polar residues" evidence="9">
    <location>
        <begin position="562"/>
        <end position="599"/>
    </location>
</feature>
<keyword evidence="4" id="KW-0256">Endoplasmic reticulum</keyword>
<feature type="region of interest" description="Disordered" evidence="9">
    <location>
        <begin position="807"/>
        <end position="880"/>
    </location>
</feature>
<keyword evidence="6" id="KW-0445">Lipid transport</keyword>
<evidence type="ECO:0000256" key="6">
    <source>
        <dbReference type="ARBA" id="ARBA00023055"/>
    </source>
</evidence>
<dbReference type="OrthoDB" id="26740at2759"/>
<keyword evidence="2" id="KW-0813">Transport</keyword>
<dbReference type="GO" id="GO:0032865">
    <property type="term" value="C:ERMES complex"/>
    <property type="evidence" value="ECO:0007669"/>
    <property type="project" value="TreeGrafter"/>
</dbReference>
<feature type="compositionally biased region" description="Polar residues" evidence="9">
    <location>
        <begin position="707"/>
        <end position="727"/>
    </location>
</feature>
<feature type="transmembrane region" description="Helical" evidence="10">
    <location>
        <begin position="12"/>
        <end position="38"/>
    </location>
</feature>
<accession>A0A9W8B3Q8</accession>
<evidence type="ECO:0000256" key="4">
    <source>
        <dbReference type="ARBA" id="ARBA00022824"/>
    </source>
</evidence>
<evidence type="ECO:0000256" key="5">
    <source>
        <dbReference type="ARBA" id="ARBA00022989"/>
    </source>
</evidence>
<feature type="domain" description="SMP-LTD" evidence="11">
    <location>
        <begin position="284"/>
        <end position="475"/>
    </location>
</feature>
<feature type="region of interest" description="Disordered" evidence="9">
    <location>
        <begin position="489"/>
        <end position="508"/>
    </location>
</feature>
<dbReference type="EMBL" id="JANBQB010000636">
    <property type="protein sequence ID" value="KAJ1974563.1"/>
    <property type="molecule type" value="Genomic_DNA"/>
</dbReference>
<evidence type="ECO:0000256" key="1">
    <source>
        <dbReference type="ARBA" id="ARBA00004586"/>
    </source>
</evidence>
<dbReference type="InterPro" id="IPR011993">
    <property type="entry name" value="PH-like_dom_sf"/>
</dbReference>
<evidence type="ECO:0000256" key="10">
    <source>
        <dbReference type="SAM" id="Phobius"/>
    </source>
</evidence>
<protein>
    <recommendedName>
        <fullName evidence="11">SMP-LTD domain-containing protein</fullName>
    </recommendedName>
</protein>
<dbReference type="SUPFAM" id="SSF50729">
    <property type="entry name" value="PH domain-like"/>
    <property type="match status" value="1"/>
</dbReference>
<keyword evidence="5 10" id="KW-1133">Transmembrane helix</keyword>
<evidence type="ECO:0000256" key="3">
    <source>
        <dbReference type="ARBA" id="ARBA00022692"/>
    </source>
</evidence>
<dbReference type="Proteomes" id="UP001151582">
    <property type="component" value="Unassembled WGS sequence"/>
</dbReference>
<keyword evidence="13" id="KW-1185">Reference proteome</keyword>
<evidence type="ECO:0000256" key="8">
    <source>
        <dbReference type="ARBA" id="ARBA00023136"/>
    </source>
</evidence>
<dbReference type="PROSITE" id="PS51847">
    <property type="entry name" value="SMP"/>
    <property type="match status" value="1"/>
</dbReference>
<dbReference type="PANTHER" id="PTHR13466">
    <property type="entry name" value="TEX2 PROTEIN-RELATED"/>
    <property type="match status" value="1"/>
</dbReference>
<dbReference type="GO" id="GO:1990456">
    <property type="term" value="P:mitochondrion-endoplasmic reticulum membrane tethering"/>
    <property type="evidence" value="ECO:0007669"/>
    <property type="project" value="TreeGrafter"/>
</dbReference>
<feature type="compositionally biased region" description="Low complexity" evidence="9">
    <location>
        <begin position="836"/>
        <end position="848"/>
    </location>
</feature>
<sequence>MPLVEALGSLVPYVVCFVLGVLFLPVCLFGGLTYLYYWPILPTASQSQLGTATIVSPDEHDRSHRQAEEAATVNQDDLATFHRVGWLRITREERSAQEVSNLAGLVKLGLTHIMETKQQQAQRKNKDLYYVVLKYDTLFMYDSEQQLECRGVVVMPMHQVTLHPLDLPDNEVFHRERPILLSERLMTDALQDNEQETKDNYYVYADTPVVKEDWYFALWRASQLGLGSKAACTLNTDAVDNVAALHDRNEPSMASQRAPSSSNRLDLNATSLNHLQQTINSNEHHLQTQWLNAVIGRVFLSINRTKLVKEYFINKMRLKITKLKKPSFLGDIEVRDLWVGNSAPTITNPRLLSLDSHGELQAEMYVHYSGGFRCEIVTEVQLSVTSRLKSLRVPLVLAVVLKQLTGKLLLKIKPAPTNRFWVGFYETPSMDLQIEPIVSEKQVKFAMVLQAIERRIYDMVNENIVLPNMDDTPFFPSHGSGGIFDEALVPPSPHKTPASTTDRPELSTKPSAVALDSELPELTGATPAAASEIPSSEKPTKHLSNILGLNTHTAAAPKLRGRSSSHSVITTNSATDPSAESCNGDTKQSGSNESSSTVLSLLRNIKNGQPSETRPPPRLPICPDISDTSRRRSSVGEFDRLALVESPPPVQPMDLHRRRVSQHSMSESPSSPEPMATPPLGNTPPELQSPLGSPLVPPSRAHFPLLTQHSVDSTVSPTHHRGTTSASFPPGPDHGSAQGAAAARPMGRGQPIPHRLPMGQGHPHSEAYLHSPYIAKINGKSGQTLPPAAPTTPSTRRSWLAQLLPDGKKLNPAIPDKTSLSDQPSITAAADLSRPASSTTVNSTASASHQSTMSEPAPTGQPPIVASAQTSTGSHPSLSTHLSSRFAWLNASVTSLKEHTTR</sequence>
<dbReference type="GO" id="GO:0005789">
    <property type="term" value="C:endoplasmic reticulum membrane"/>
    <property type="evidence" value="ECO:0007669"/>
    <property type="project" value="UniProtKB-SubCell"/>
</dbReference>
<comment type="caution">
    <text evidence="12">The sequence shown here is derived from an EMBL/GenBank/DDBJ whole genome shotgun (WGS) entry which is preliminary data.</text>
</comment>
<dbReference type="GO" id="GO:0008289">
    <property type="term" value="F:lipid binding"/>
    <property type="evidence" value="ECO:0007669"/>
    <property type="project" value="UniProtKB-KW"/>
</dbReference>
<feature type="compositionally biased region" description="Polar residues" evidence="9">
    <location>
        <begin position="867"/>
        <end position="880"/>
    </location>
</feature>
<feature type="region of interest" description="Disordered" evidence="9">
    <location>
        <begin position="555"/>
        <end position="766"/>
    </location>
</feature>
<dbReference type="GO" id="GO:0015914">
    <property type="term" value="P:phospholipid transport"/>
    <property type="evidence" value="ECO:0007669"/>
    <property type="project" value="TreeGrafter"/>
</dbReference>
<keyword evidence="8 10" id="KW-0472">Membrane</keyword>
<name>A0A9W8B3Q8_9FUNG</name>
<dbReference type="InterPro" id="IPR031468">
    <property type="entry name" value="SMP_LBD"/>
</dbReference>
<comment type="subcellular location">
    <subcellularLocation>
        <location evidence="1">Endoplasmic reticulum membrane</location>
    </subcellularLocation>
</comment>
<dbReference type="AlphaFoldDB" id="A0A9W8B3Q8"/>
<keyword evidence="3 10" id="KW-0812">Transmembrane</keyword>
<dbReference type="PANTHER" id="PTHR13466:SF19">
    <property type="entry name" value="NUCLEUS-VACUOLE JUNCTION PROTEIN 2"/>
    <property type="match status" value="1"/>
</dbReference>
<dbReference type="Pfam" id="PF26547">
    <property type="entry name" value="PDZD8_N"/>
    <property type="match status" value="1"/>
</dbReference>
<dbReference type="CDD" id="cd21675">
    <property type="entry name" value="SMP_TEX2"/>
    <property type="match status" value="1"/>
</dbReference>
<dbReference type="Gene3D" id="2.30.29.30">
    <property type="entry name" value="Pleckstrin-homology domain (PH domain)/Phosphotyrosine-binding domain (PTB)"/>
    <property type="match status" value="1"/>
</dbReference>
<evidence type="ECO:0000259" key="11">
    <source>
        <dbReference type="PROSITE" id="PS51847"/>
    </source>
</evidence>